<evidence type="ECO:0000256" key="2">
    <source>
        <dbReference type="ARBA" id="ARBA00022723"/>
    </source>
</evidence>
<dbReference type="InterPro" id="IPR024607">
    <property type="entry name" value="Sulfatase_CS"/>
</dbReference>
<dbReference type="InterPro" id="IPR017850">
    <property type="entry name" value="Alkaline_phosphatase_core_sf"/>
</dbReference>
<organism evidence="6">
    <name type="scientific">marine metagenome</name>
    <dbReference type="NCBI Taxonomy" id="408172"/>
    <lineage>
        <taxon>unclassified sequences</taxon>
        <taxon>metagenomes</taxon>
        <taxon>ecological metagenomes</taxon>
    </lineage>
</organism>
<dbReference type="InterPro" id="IPR000917">
    <property type="entry name" value="Sulfatase_N"/>
</dbReference>
<evidence type="ECO:0000259" key="5">
    <source>
        <dbReference type="Pfam" id="PF00884"/>
    </source>
</evidence>
<evidence type="ECO:0000256" key="4">
    <source>
        <dbReference type="ARBA" id="ARBA00022837"/>
    </source>
</evidence>
<gene>
    <name evidence="6" type="ORF">METZ01_LOCUS28026</name>
</gene>
<accession>A0A381Q763</accession>
<dbReference type="PROSITE" id="PS00523">
    <property type="entry name" value="SULFATASE_1"/>
    <property type="match status" value="1"/>
</dbReference>
<sequence>MTAIPRPTPPYAGTIGRLTEDCQPVALKMEGAPEGAPNVVIVLLDDVGFGSFGAFGGPVPAPGLERVAADGLRFNRFHTTAICAPTRAAMLTGRNHHTVHMGHITEAATSYPAFDSVIPREAATVAEVLRQNGYATGMFGKSHLTPSWERGPAGPFDRWPTGLGFDRFYGFPGAETSQFEPDLYDQTTPVAPFEGRDDYHLTEDMADKAIEWMQRIRAHRPDKPFLCYFAPGAVHTPLHVPDAWLDRFRGFFDDGWDDLRQSIFERQLAMGVIPPGTANTPRPDVIPSWDDYPDRYKPVARRLMEVFAAFLAHTDAQVTRLIDAIEAMGEWDDTLFIYVTGDNGASAEGRIHGTWSLPALQNGQEEDPEFLLEHIDDFGTVRSECHYNVGWAWAMDAPFQWMKQVASHFGGTRNGLAVSWPRYITDAGGLRDQFHHVIDLAPTILAAAGIEAPAMVNGIEQMPVEGQSMLASFTDPGVDGRRTQYFEVMGNRGIYHDGFMASCFHGKVPWVRFGSAPFDGPQESWELYDVRDDFSQSHDLADERPELLAEMQDLFHEECLRNGVYPLRDAGNRDPAVRVPRAPAGVRRMTYTTAHVRMPEQAVLNIKNRSYRITCDLDVPAGPSGGPTGVPTEGVPEGVIVCQGGSFNGWSIYLDEGRPTWHYNLYGHERTTVAADEALVPGRREVTVLFDSDGGFGAGGMATLAVDGRVVGQTRLERTVPVVFAMGGESFDVGVDTRSPVGPYPHGFACTATIHGVTVELLDEVDDETRAQVAAGMLRAEAVTQ</sequence>
<feature type="domain" description="Sulfatase N-terminal" evidence="5">
    <location>
        <begin position="37"/>
        <end position="450"/>
    </location>
</feature>
<dbReference type="PANTHER" id="PTHR42693">
    <property type="entry name" value="ARYLSULFATASE FAMILY MEMBER"/>
    <property type="match status" value="1"/>
</dbReference>
<dbReference type="Pfam" id="PF00884">
    <property type="entry name" value="Sulfatase"/>
    <property type="match status" value="1"/>
</dbReference>
<evidence type="ECO:0000313" key="6">
    <source>
        <dbReference type="EMBL" id="SUZ75172.1"/>
    </source>
</evidence>
<keyword evidence="4" id="KW-0106">Calcium</keyword>
<dbReference type="EMBL" id="UINC01001236">
    <property type="protein sequence ID" value="SUZ75172.1"/>
    <property type="molecule type" value="Genomic_DNA"/>
</dbReference>
<protein>
    <recommendedName>
        <fullName evidence="5">Sulfatase N-terminal domain-containing protein</fullName>
    </recommendedName>
</protein>
<evidence type="ECO:0000256" key="1">
    <source>
        <dbReference type="ARBA" id="ARBA00008779"/>
    </source>
</evidence>
<keyword evidence="2" id="KW-0479">Metal-binding</keyword>
<dbReference type="SUPFAM" id="SSF53649">
    <property type="entry name" value="Alkaline phosphatase-like"/>
    <property type="match status" value="1"/>
</dbReference>
<proteinExistence type="inferred from homology"/>
<keyword evidence="3" id="KW-0378">Hydrolase</keyword>
<dbReference type="Gene3D" id="3.40.720.10">
    <property type="entry name" value="Alkaline Phosphatase, subunit A"/>
    <property type="match status" value="1"/>
</dbReference>
<dbReference type="GO" id="GO:0046872">
    <property type="term" value="F:metal ion binding"/>
    <property type="evidence" value="ECO:0007669"/>
    <property type="project" value="UniProtKB-KW"/>
</dbReference>
<reference evidence="6" key="1">
    <citation type="submission" date="2018-05" db="EMBL/GenBank/DDBJ databases">
        <authorList>
            <person name="Lanie J.A."/>
            <person name="Ng W.-L."/>
            <person name="Kazmierczak K.M."/>
            <person name="Andrzejewski T.M."/>
            <person name="Davidsen T.M."/>
            <person name="Wayne K.J."/>
            <person name="Tettelin H."/>
            <person name="Glass J.I."/>
            <person name="Rusch D."/>
            <person name="Podicherti R."/>
            <person name="Tsui H.-C.T."/>
            <person name="Winkler M.E."/>
        </authorList>
    </citation>
    <scope>NUCLEOTIDE SEQUENCE</scope>
</reference>
<dbReference type="PANTHER" id="PTHR42693:SF43">
    <property type="entry name" value="BLL2667 PROTEIN"/>
    <property type="match status" value="1"/>
</dbReference>
<name>A0A381Q763_9ZZZZ</name>
<dbReference type="AlphaFoldDB" id="A0A381Q763"/>
<dbReference type="CDD" id="cd16025">
    <property type="entry name" value="PAS_like"/>
    <property type="match status" value="1"/>
</dbReference>
<comment type="similarity">
    <text evidence="1">Belongs to the sulfatase family.</text>
</comment>
<dbReference type="GO" id="GO:0016787">
    <property type="term" value="F:hydrolase activity"/>
    <property type="evidence" value="ECO:0007669"/>
    <property type="project" value="UniProtKB-KW"/>
</dbReference>
<dbReference type="InterPro" id="IPR050738">
    <property type="entry name" value="Sulfatase"/>
</dbReference>
<dbReference type="Gene3D" id="3.30.1120.10">
    <property type="match status" value="1"/>
</dbReference>
<evidence type="ECO:0000256" key="3">
    <source>
        <dbReference type="ARBA" id="ARBA00022801"/>
    </source>
</evidence>